<dbReference type="Proteomes" id="UP000278398">
    <property type="component" value="Unassembled WGS sequence"/>
</dbReference>
<dbReference type="AlphaFoldDB" id="A0A3R9YA41"/>
<evidence type="ECO:0008006" key="4">
    <source>
        <dbReference type="Google" id="ProtNLM"/>
    </source>
</evidence>
<dbReference type="OrthoDB" id="9815800at2"/>
<comment type="caution">
    <text evidence="2">The sequence shown here is derived from an EMBL/GenBank/DDBJ whole genome shotgun (WGS) entry which is preliminary data.</text>
</comment>
<feature type="region of interest" description="Disordered" evidence="1">
    <location>
        <begin position="83"/>
        <end position="139"/>
    </location>
</feature>
<accession>A0A3R9YA41</accession>
<protein>
    <recommendedName>
        <fullName evidence="4">Conjugal transfer protein TrbK</fullName>
    </recommendedName>
</protein>
<dbReference type="InterPro" id="IPR027587">
    <property type="entry name" value="TrbK"/>
</dbReference>
<organism evidence="2 3">
    <name type="scientific">Aquibium carbonis</name>
    <dbReference type="NCBI Taxonomy" id="2495581"/>
    <lineage>
        <taxon>Bacteria</taxon>
        <taxon>Pseudomonadati</taxon>
        <taxon>Pseudomonadota</taxon>
        <taxon>Alphaproteobacteria</taxon>
        <taxon>Hyphomicrobiales</taxon>
        <taxon>Phyllobacteriaceae</taxon>
        <taxon>Aquibium</taxon>
    </lineage>
</organism>
<sequence length="139" mass="14672">MDLKIAARMIAVLAFGAVMIAAVAALREAGSEDTAPATRLRDPGGEPVLAPFGNAELVHCRDLGMAAADDAACKKVWAEHRRRFFQTREPRRPADPKPERFGGSAPSVTPPADPSTADDTEKPGPATPTDTESDEAPLP</sequence>
<evidence type="ECO:0000313" key="2">
    <source>
        <dbReference type="EMBL" id="RST86618.1"/>
    </source>
</evidence>
<dbReference type="RefSeq" id="WP_126699799.1">
    <property type="nucleotide sequence ID" value="NZ_RWKW01000034.1"/>
</dbReference>
<name>A0A3R9YA41_9HYPH</name>
<gene>
    <name evidence="2" type="ORF">EJC49_10105</name>
</gene>
<dbReference type="NCBIfam" id="TIGR04360">
    <property type="entry name" value="other_trbK"/>
    <property type="match status" value="1"/>
</dbReference>
<evidence type="ECO:0000313" key="3">
    <source>
        <dbReference type="Proteomes" id="UP000278398"/>
    </source>
</evidence>
<proteinExistence type="predicted"/>
<feature type="compositionally biased region" description="Basic and acidic residues" evidence="1">
    <location>
        <begin position="86"/>
        <end position="100"/>
    </location>
</feature>
<reference evidence="2 3" key="1">
    <citation type="submission" date="2018-12" db="EMBL/GenBank/DDBJ databases">
        <title>Mesorhizobium carbonis sp. nov., isolated from coal mine water.</title>
        <authorList>
            <person name="Xin W."/>
            <person name="Xu Z."/>
            <person name="Xiang F."/>
            <person name="Zhang J."/>
            <person name="Xi L."/>
            <person name="Liu J."/>
        </authorList>
    </citation>
    <scope>NUCLEOTIDE SEQUENCE [LARGE SCALE GENOMIC DNA]</scope>
    <source>
        <strain evidence="2 3">B2.3</strain>
    </source>
</reference>
<dbReference type="EMBL" id="RWKW01000034">
    <property type="protein sequence ID" value="RST86618.1"/>
    <property type="molecule type" value="Genomic_DNA"/>
</dbReference>
<evidence type="ECO:0000256" key="1">
    <source>
        <dbReference type="SAM" id="MobiDB-lite"/>
    </source>
</evidence>
<keyword evidence="3" id="KW-1185">Reference proteome</keyword>
<dbReference type="Pfam" id="PF20084">
    <property type="entry name" value="TrbK"/>
    <property type="match status" value="1"/>
</dbReference>